<evidence type="ECO:0000256" key="3">
    <source>
        <dbReference type="ARBA" id="ARBA00004906"/>
    </source>
</evidence>
<dbReference type="SUPFAM" id="SSF54695">
    <property type="entry name" value="POZ domain"/>
    <property type="match status" value="1"/>
</dbReference>
<name>A0ABP0U3S0_9BRYO</name>
<feature type="region of interest" description="Disordered" evidence="9">
    <location>
        <begin position="243"/>
        <end position="303"/>
    </location>
</feature>
<evidence type="ECO:0000313" key="11">
    <source>
        <dbReference type="EMBL" id="CAK9211447.1"/>
    </source>
</evidence>
<dbReference type="SMART" id="SM00225">
    <property type="entry name" value="BTB"/>
    <property type="match status" value="1"/>
</dbReference>
<evidence type="ECO:0000256" key="8">
    <source>
        <dbReference type="SAM" id="Coils"/>
    </source>
</evidence>
<feature type="compositionally biased region" description="Basic and acidic residues" evidence="9">
    <location>
        <begin position="274"/>
        <end position="303"/>
    </location>
</feature>
<comment type="pathway">
    <text evidence="3">Protein modification; protein ubiquitination.</text>
</comment>
<feature type="domain" description="BTB" evidence="10">
    <location>
        <begin position="81"/>
        <end position="145"/>
    </location>
</feature>
<dbReference type="InterPro" id="IPR000210">
    <property type="entry name" value="BTB/POZ_dom"/>
</dbReference>
<evidence type="ECO:0000256" key="5">
    <source>
        <dbReference type="ARBA" id="ARBA00023125"/>
    </source>
</evidence>
<keyword evidence="8" id="KW-0175">Coiled coil</keyword>
<dbReference type="Pfam" id="PF00651">
    <property type="entry name" value="BTB"/>
    <property type="match status" value="1"/>
</dbReference>
<dbReference type="InterPro" id="IPR044784">
    <property type="entry name" value="At1g01640-like"/>
</dbReference>
<dbReference type="Gene3D" id="3.30.710.10">
    <property type="entry name" value="Potassium Channel Kv1.1, Chain A"/>
    <property type="match status" value="1"/>
</dbReference>
<keyword evidence="7" id="KW-0539">Nucleus</keyword>
<accession>A0ABP0U3S0</accession>
<keyword evidence="12" id="KW-1185">Reference proteome</keyword>
<comment type="function">
    <text evidence="1">May act as a substrate-specific adapter of an E3 ubiquitin-protein ligase complex (CUL3-RBX1-BTB) which mediates the ubiquitination and subsequent proteasomal degradation of target proteins.</text>
</comment>
<dbReference type="PANTHER" id="PTHR47274:SF10">
    <property type="entry name" value="BTB DOMAIN-CONTAINING PROTEIN"/>
    <property type="match status" value="1"/>
</dbReference>
<dbReference type="Gene3D" id="3.30.730.10">
    <property type="entry name" value="AP2/ERF domain"/>
    <property type="match status" value="1"/>
</dbReference>
<keyword evidence="5" id="KW-0238">DNA-binding</keyword>
<feature type="compositionally biased region" description="Polar residues" evidence="9">
    <location>
        <begin position="258"/>
        <end position="270"/>
    </location>
</feature>
<dbReference type="PANTHER" id="PTHR47274">
    <property type="entry name" value="BTB/POZ DOMAIN CONTAINING PROTEIN, EXPRESSED-RELATED"/>
    <property type="match status" value="1"/>
</dbReference>
<dbReference type="EMBL" id="OZ019910">
    <property type="protein sequence ID" value="CAK9211447.1"/>
    <property type="molecule type" value="Genomic_DNA"/>
</dbReference>
<dbReference type="PROSITE" id="PS50097">
    <property type="entry name" value="BTB"/>
    <property type="match status" value="1"/>
</dbReference>
<dbReference type="InterPro" id="IPR036955">
    <property type="entry name" value="AP2/ERF_dom_sf"/>
</dbReference>
<keyword evidence="4" id="KW-0805">Transcription regulation</keyword>
<dbReference type="InterPro" id="IPR011333">
    <property type="entry name" value="SKP1/BTB/POZ_sf"/>
</dbReference>
<feature type="region of interest" description="Disordered" evidence="9">
    <location>
        <begin position="352"/>
        <end position="401"/>
    </location>
</feature>
<evidence type="ECO:0000256" key="2">
    <source>
        <dbReference type="ARBA" id="ARBA00004123"/>
    </source>
</evidence>
<dbReference type="Proteomes" id="UP001497512">
    <property type="component" value="Chromosome 18"/>
</dbReference>
<keyword evidence="6" id="KW-0804">Transcription</keyword>
<evidence type="ECO:0000256" key="7">
    <source>
        <dbReference type="ARBA" id="ARBA00023242"/>
    </source>
</evidence>
<evidence type="ECO:0000313" key="12">
    <source>
        <dbReference type="Proteomes" id="UP001497512"/>
    </source>
</evidence>
<organism evidence="11 12">
    <name type="scientific">Sphagnum troendelagicum</name>
    <dbReference type="NCBI Taxonomy" id="128251"/>
    <lineage>
        <taxon>Eukaryota</taxon>
        <taxon>Viridiplantae</taxon>
        <taxon>Streptophyta</taxon>
        <taxon>Embryophyta</taxon>
        <taxon>Bryophyta</taxon>
        <taxon>Sphagnophytina</taxon>
        <taxon>Sphagnopsida</taxon>
        <taxon>Sphagnales</taxon>
        <taxon>Sphagnaceae</taxon>
        <taxon>Sphagnum</taxon>
    </lineage>
</organism>
<evidence type="ECO:0000256" key="6">
    <source>
        <dbReference type="ARBA" id="ARBA00023163"/>
    </source>
</evidence>
<protein>
    <recommendedName>
        <fullName evidence="10">BTB domain-containing protein</fullName>
    </recommendedName>
</protein>
<evidence type="ECO:0000256" key="9">
    <source>
        <dbReference type="SAM" id="MobiDB-lite"/>
    </source>
</evidence>
<evidence type="ECO:0000256" key="1">
    <source>
        <dbReference type="ARBA" id="ARBA00002668"/>
    </source>
</evidence>
<comment type="subcellular location">
    <subcellularLocation>
        <location evidence="2">Nucleus</location>
    </subcellularLocation>
</comment>
<evidence type="ECO:0000259" key="10">
    <source>
        <dbReference type="PROSITE" id="PS50097"/>
    </source>
</evidence>
<dbReference type="SUPFAM" id="SSF54171">
    <property type="entry name" value="DNA-binding domain"/>
    <property type="match status" value="1"/>
</dbReference>
<proteinExistence type="predicted"/>
<reference evidence="11" key="1">
    <citation type="submission" date="2024-02" db="EMBL/GenBank/DDBJ databases">
        <authorList>
            <consortium name="ELIXIR-Norway"/>
            <consortium name="Elixir Norway"/>
        </authorList>
    </citation>
    <scope>NUCLEOTIDE SEQUENCE</scope>
</reference>
<feature type="coiled-coil region" evidence="8">
    <location>
        <begin position="14"/>
        <end position="59"/>
    </location>
</feature>
<evidence type="ECO:0000256" key="4">
    <source>
        <dbReference type="ARBA" id="ARBA00023015"/>
    </source>
</evidence>
<sequence>MEKIPIENWNNARIHTAQAMIRSMEAEMRLLEKQRDVMSVCKSEKVRSLEMQVQQLEKQRDFLSLWKPDLHNGLHMQDTHVDVQLQASDGSCIYAHKAVLAARSTEFEAMFRNVESKIIEVAEMSLEELNAFVSFFYKATIDANVLLKHSPALLQAANKYKVDFLTSICEEALVTNISKENVISKFFVAKKHCSEAVMEAVLKEATTLGDVSTFTEYKKYSQTDAGLLLEFYEKLARLKKAKGSKRRRVGKAAEPGTGSPTLNNSTSFVGSNGKAEKEDDKEEDYHKGEEKEGEMGKRKVKEEGSFGRMTMPFEAMMMPALPFGVSPFMPPFMPPYVAPMYHGGPMPGGFSGGGGPGFTASTEVRANQGKCGPDKKVPGTQPKKSQLQQRKPQEDIEEQPLPQGVVLTKKKLYKASILVNGKNHNLGICKTQEEAAHLYDRAAYVCGRETNAELPQGEKQELEGLLWEEFLDFPKELQLKEKRLQKVTLDAAPPSSLLPQSWLEEDH</sequence>
<dbReference type="InterPro" id="IPR016177">
    <property type="entry name" value="DNA-bd_dom_sf"/>
</dbReference>
<gene>
    <name evidence="11" type="ORF">CSSPTR1EN2_LOCUS10677</name>
</gene>